<evidence type="ECO:0000313" key="3">
    <source>
        <dbReference type="EMBL" id="CAE8733956.1"/>
    </source>
</evidence>
<dbReference type="Pfam" id="PF24984">
    <property type="entry name" value="HEAT_EF3_GNC1"/>
    <property type="match status" value="1"/>
</dbReference>
<dbReference type="GO" id="GO:0034198">
    <property type="term" value="P:cellular response to amino acid starvation"/>
    <property type="evidence" value="ECO:0007669"/>
    <property type="project" value="TreeGrafter"/>
</dbReference>
<dbReference type="Proteomes" id="UP000626109">
    <property type="component" value="Unassembled WGS sequence"/>
</dbReference>
<sequence length="193" mass="19259">AALMEPGDGALGKALDRLLGAVYTSTVSGASCALICPVIERALSRGDAEARKKGASFVRTLSQWALDSEELGPYLAILRPQLQALLGDPAPEVRDAAAQAIGALAAADSAATDAGGSDAKVSGGDVAATLLAKLGSGDGAELEGIAQGLAAAMATASEERCTELLNDLLQGASFGTPLAGRLGRLEALSCLPK</sequence>
<feature type="non-terminal residue" evidence="3">
    <location>
        <position position="1"/>
    </location>
</feature>
<feature type="non-terminal residue" evidence="3">
    <location>
        <position position="193"/>
    </location>
</feature>
<organism evidence="3 4">
    <name type="scientific">Polarella glacialis</name>
    <name type="common">Dinoflagellate</name>
    <dbReference type="NCBI Taxonomy" id="89957"/>
    <lineage>
        <taxon>Eukaryota</taxon>
        <taxon>Sar</taxon>
        <taxon>Alveolata</taxon>
        <taxon>Dinophyceae</taxon>
        <taxon>Suessiales</taxon>
        <taxon>Suessiaceae</taxon>
        <taxon>Polarella</taxon>
    </lineage>
</organism>
<evidence type="ECO:0008006" key="5">
    <source>
        <dbReference type="Google" id="ProtNLM"/>
    </source>
</evidence>
<evidence type="ECO:0000313" key="4">
    <source>
        <dbReference type="Proteomes" id="UP000626109"/>
    </source>
</evidence>
<protein>
    <recommendedName>
        <fullName evidence="5">HEAT repeat-containing protein 1</fullName>
    </recommendedName>
</protein>
<dbReference type="GO" id="GO:0005829">
    <property type="term" value="C:cytosol"/>
    <property type="evidence" value="ECO:0007669"/>
    <property type="project" value="TreeGrafter"/>
</dbReference>
<keyword evidence="1" id="KW-0677">Repeat</keyword>
<dbReference type="GO" id="GO:0006417">
    <property type="term" value="P:regulation of translation"/>
    <property type="evidence" value="ECO:0007669"/>
    <property type="project" value="TreeGrafter"/>
</dbReference>
<accession>A0A813LN45</accession>
<dbReference type="GO" id="GO:0019887">
    <property type="term" value="F:protein kinase regulator activity"/>
    <property type="evidence" value="ECO:0007669"/>
    <property type="project" value="TreeGrafter"/>
</dbReference>
<dbReference type="InterPro" id="IPR011989">
    <property type="entry name" value="ARM-like"/>
</dbReference>
<dbReference type="InterPro" id="IPR016024">
    <property type="entry name" value="ARM-type_fold"/>
</dbReference>
<comment type="caution">
    <text evidence="3">The sequence shown here is derived from an EMBL/GenBank/DDBJ whole genome shotgun (WGS) entry which is preliminary data.</text>
</comment>
<evidence type="ECO:0000256" key="2">
    <source>
        <dbReference type="PROSITE-ProRule" id="PRU00103"/>
    </source>
</evidence>
<dbReference type="PANTHER" id="PTHR23346">
    <property type="entry name" value="TRANSLATIONAL ACTIVATOR GCN1-RELATED"/>
    <property type="match status" value="1"/>
</dbReference>
<dbReference type="Gene3D" id="1.25.10.10">
    <property type="entry name" value="Leucine-rich Repeat Variant"/>
    <property type="match status" value="1"/>
</dbReference>
<dbReference type="SUPFAM" id="SSF48371">
    <property type="entry name" value="ARM repeat"/>
    <property type="match status" value="1"/>
</dbReference>
<dbReference type="InterPro" id="IPR021133">
    <property type="entry name" value="HEAT_type_2"/>
</dbReference>
<evidence type="ECO:0000256" key="1">
    <source>
        <dbReference type="ARBA" id="ARBA00022737"/>
    </source>
</evidence>
<dbReference type="PANTHER" id="PTHR23346:SF7">
    <property type="entry name" value="STALLED RIBOSOME SENSOR GCN1"/>
    <property type="match status" value="1"/>
</dbReference>
<name>A0A813LN45_POLGL</name>
<reference evidence="3" key="1">
    <citation type="submission" date="2021-02" db="EMBL/GenBank/DDBJ databases">
        <authorList>
            <person name="Dougan E. K."/>
            <person name="Rhodes N."/>
            <person name="Thang M."/>
            <person name="Chan C."/>
        </authorList>
    </citation>
    <scope>NUCLEOTIDE SEQUENCE</scope>
</reference>
<dbReference type="AlphaFoldDB" id="A0A813LN45"/>
<proteinExistence type="predicted"/>
<gene>
    <name evidence="3" type="ORF">PGLA2088_LOCUS47074</name>
</gene>
<dbReference type="EMBL" id="CAJNNW010036398">
    <property type="protein sequence ID" value="CAE8733956.1"/>
    <property type="molecule type" value="Genomic_DNA"/>
</dbReference>
<dbReference type="PROSITE" id="PS50077">
    <property type="entry name" value="HEAT_REPEAT"/>
    <property type="match status" value="1"/>
</dbReference>
<feature type="repeat" description="HEAT" evidence="2">
    <location>
        <begin position="78"/>
        <end position="112"/>
    </location>
</feature>